<dbReference type="Gene3D" id="2.60.120.620">
    <property type="entry name" value="q2cbj1_9rhob like domain"/>
    <property type="match status" value="1"/>
</dbReference>
<gene>
    <name evidence="2" type="ORF">GN244_ATG05331</name>
</gene>
<reference evidence="2" key="1">
    <citation type="submission" date="2020-04" db="EMBL/GenBank/DDBJ databases">
        <title>Hybrid Assembly of Korean Phytophthora infestans isolates.</title>
        <authorList>
            <person name="Prokchorchik M."/>
            <person name="Lee Y."/>
            <person name="Seo J."/>
            <person name="Cho J.-H."/>
            <person name="Park Y.-E."/>
            <person name="Jang D.-C."/>
            <person name="Im J.-S."/>
            <person name="Choi J.-G."/>
            <person name="Park H.-J."/>
            <person name="Lee G.-B."/>
            <person name="Lee Y.-G."/>
            <person name="Hong S.-Y."/>
            <person name="Cho K."/>
            <person name="Sohn K.H."/>
        </authorList>
    </citation>
    <scope>NUCLEOTIDE SEQUENCE</scope>
    <source>
        <strain evidence="2">KR_1_A1</strain>
    </source>
</reference>
<keyword evidence="3" id="KW-1185">Reference proteome</keyword>
<dbReference type="PROSITE" id="PS51471">
    <property type="entry name" value="FE2OG_OXY"/>
    <property type="match status" value="1"/>
</dbReference>
<organism evidence="2 3">
    <name type="scientific">Phytophthora infestans</name>
    <name type="common">Potato late blight agent</name>
    <name type="synonym">Botrytis infestans</name>
    <dbReference type="NCBI Taxonomy" id="4787"/>
    <lineage>
        <taxon>Eukaryota</taxon>
        <taxon>Sar</taxon>
        <taxon>Stramenopiles</taxon>
        <taxon>Oomycota</taxon>
        <taxon>Peronosporomycetes</taxon>
        <taxon>Peronosporales</taxon>
        <taxon>Peronosporaceae</taxon>
        <taxon>Phytophthora</taxon>
    </lineage>
</organism>
<comment type="caution">
    <text evidence="2">The sequence shown here is derived from an EMBL/GenBank/DDBJ whole genome shotgun (WGS) entry which is preliminary data.</text>
</comment>
<dbReference type="EMBL" id="WSZM01000101">
    <property type="protein sequence ID" value="KAF4042435.1"/>
    <property type="molecule type" value="Genomic_DNA"/>
</dbReference>
<dbReference type="AlphaFoldDB" id="A0A833T9S0"/>
<feature type="domain" description="Fe2OG dioxygenase" evidence="1">
    <location>
        <begin position="143"/>
        <end position="244"/>
    </location>
</feature>
<dbReference type="PANTHER" id="PTHR33099">
    <property type="entry name" value="FE2OG DIOXYGENASE DOMAIN-CONTAINING PROTEIN"/>
    <property type="match status" value="1"/>
</dbReference>
<dbReference type="Pfam" id="PF13640">
    <property type="entry name" value="2OG-FeII_Oxy_3"/>
    <property type="match status" value="1"/>
</dbReference>
<evidence type="ECO:0000313" key="2">
    <source>
        <dbReference type="EMBL" id="KAF4042435.1"/>
    </source>
</evidence>
<name>A0A833T9S0_PHYIN</name>
<dbReference type="InterPro" id="IPR044862">
    <property type="entry name" value="Pro_4_hyd_alph_FE2OG_OXY"/>
</dbReference>
<evidence type="ECO:0000313" key="3">
    <source>
        <dbReference type="Proteomes" id="UP000602510"/>
    </source>
</evidence>
<evidence type="ECO:0000259" key="1">
    <source>
        <dbReference type="PROSITE" id="PS51471"/>
    </source>
</evidence>
<sequence>MTFRRDFWDGKWPFGGQGRANKVPSPTGAACLKISEILASADEHAGEYSFGGLAQTLPVVPGLFVNNVGMIPFPLAPDHAEKLIGTCAKSPFGHNMDTKMDESVRKSWQLEPDQVEYRNPLWQTGLKKLTHMIATRLGYKGVPLSCVLYKLLVYGEGGHFLKHQDTEKEDGMIATLVVQPPSTHEGGDLIVYRNGQVEHRHDFGKADGTAAYFPHYAVHYSDAEHALEEVTKGYRLALVYSICLPESKYHLRRDQNMTMSDELANAIKRMPDNRDFALMLSHEYTKKSIGQLGTAALKGIDCARFRMLEEANALVPDGKKLRFFIAKLVVKVQTMLDTHGWDSCGYQQALHWFKTTGESLGHLEFYAKLNFLNPGRESLLQMWESYGDTEDAFTGNEGPIKSTKYSRFAIIAWPAGQHLMLLTIFVSPEIAVEELVRQRPVGAACLRQLLEITKAKDGWGKVNAFGITPKASVRFCRSFFELLVDTKDVELADLFVTKFCPQLGGLAENTTLVPAMDKFVRTFEWDDVGEALLAVLQDHWQNTKGASDTELLLLVARNLDEGVAKQAMIDAAMAKPDYAIRSREAAEVLWHVVRSSDDQTFDMVTTKIQKRDPCELGPFVEVFSGYISDYDRSRDRFGVLKAIAGKRMEWIKGEIQRLDKADKEFSWRMPFAVRNDYKEIESFLQGPDESTTFEGKIMYDGRLREFIGLYEAKTYAKALLEEGQSECSFRTEVGEDKIPFVTVTKTRKWFEDSQAKLAQLKAELVRLSATF</sequence>
<proteinExistence type="predicted"/>
<dbReference type="PANTHER" id="PTHR33099:SF7">
    <property type="entry name" value="MYND-TYPE DOMAIN-CONTAINING PROTEIN"/>
    <property type="match status" value="1"/>
</dbReference>
<accession>A0A833T9S0</accession>
<dbReference type="Proteomes" id="UP000602510">
    <property type="component" value="Unassembled WGS sequence"/>
</dbReference>
<protein>
    <submittedName>
        <fullName evidence="2">2OG-Fe(II) oxygenase superfamily</fullName>
    </submittedName>
</protein>
<dbReference type="InterPro" id="IPR005123">
    <property type="entry name" value="Oxoglu/Fe-dep_dioxygenase_dom"/>
</dbReference>